<keyword evidence="2" id="KW-1185">Reference proteome</keyword>
<evidence type="ECO:0000313" key="2">
    <source>
        <dbReference type="Proteomes" id="UP001152795"/>
    </source>
</evidence>
<comment type="caution">
    <text evidence="1">The sequence shown here is derived from an EMBL/GenBank/DDBJ whole genome shotgun (WGS) entry which is preliminary data.</text>
</comment>
<gene>
    <name evidence="1" type="ORF">PACLA_8A042545</name>
</gene>
<dbReference type="GO" id="GO:1990498">
    <property type="term" value="C:mitotic spindle microtubule"/>
    <property type="evidence" value="ECO:0007669"/>
    <property type="project" value="TreeGrafter"/>
</dbReference>
<name>A0A6S7H1Q1_PARCT</name>
<dbReference type="GO" id="GO:0008017">
    <property type="term" value="F:microtubule binding"/>
    <property type="evidence" value="ECO:0007669"/>
    <property type="project" value="TreeGrafter"/>
</dbReference>
<feature type="non-terminal residue" evidence="1">
    <location>
        <position position="1"/>
    </location>
</feature>
<dbReference type="OrthoDB" id="5575722at2759"/>
<dbReference type="GO" id="GO:0051225">
    <property type="term" value="P:spindle assembly"/>
    <property type="evidence" value="ECO:0007669"/>
    <property type="project" value="InterPro"/>
</dbReference>
<dbReference type="InterPro" id="IPR026797">
    <property type="entry name" value="HAUS_6"/>
</dbReference>
<dbReference type="Proteomes" id="UP001152795">
    <property type="component" value="Unassembled WGS sequence"/>
</dbReference>
<proteinExistence type="predicted"/>
<dbReference type="Pfam" id="PF14661">
    <property type="entry name" value="HAUS6_N"/>
    <property type="match status" value="1"/>
</dbReference>
<protein>
    <submittedName>
        <fullName evidence="1">HAUS augmin-like complex subunit 6</fullName>
    </submittedName>
</protein>
<dbReference type="InterPro" id="IPR028163">
    <property type="entry name" value="HAUS_6_N"/>
</dbReference>
<organism evidence="1 2">
    <name type="scientific">Paramuricea clavata</name>
    <name type="common">Red gorgonian</name>
    <name type="synonym">Violescent sea-whip</name>
    <dbReference type="NCBI Taxonomy" id="317549"/>
    <lineage>
        <taxon>Eukaryota</taxon>
        <taxon>Metazoa</taxon>
        <taxon>Cnidaria</taxon>
        <taxon>Anthozoa</taxon>
        <taxon>Octocorallia</taxon>
        <taxon>Malacalcyonacea</taxon>
        <taxon>Plexauridae</taxon>
        <taxon>Paramuricea</taxon>
    </lineage>
</organism>
<reference evidence="1" key="1">
    <citation type="submission" date="2020-04" db="EMBL/GenBank/DDBJ databases">
        <authorList>
            <person name="Alioto T."/>
            <person name="Alioto T."/>
            <person name="Gomez Garrido J."/>
        </authorList>
    </citation>
    <scope>NUCLEOTIDE SEQUENCE</scope>
    <source>
        <strain evidence="1">A484AB</strain>
    </source>
</reference>
<accession>A0A6S7H1Q1</accession>
<dbReference type="PANTHER" id="PTHR16151:SF2">
    <property type="entry name" value="HAUS AUGMIN-LIKE COMPLEX SUBUNIT 6"/>
    <property type="match status" value="1"/>
</dbReference>
<dbReference type="EMBL" id="CACRXK020003202">
    <property type="protein sequence ID" value="CAB3997835.1"/>
    <property type="molecule type" value="Genomic_DNA"/>
</dbReference>
<dbReference type="PANTHER" id="PTHR16151">
    <property type="entry name" value="HAUS AUGMIN-LIKE COMPLEX SUBUNIT 6"/>
    <property type="match status" value="1"/>
</dbReference>
<dbReference type="AlphaFoldDB" id="A0A6S7H1Q1"/>
<dbReference type="GO" id="GO:0070652">
    <property type="term" value="C:HAUS complex"/>
    <property type="evidence" value="ECO:0007669"/>
    <property type="project" value="InterPro"/>
</dbReference>
<sequence>MEVEGIAAGSTGNPMNLKEIFYTNLLLLEFDTEAQEAKYRIPFNSDMFLYPNKKAMEVVLHFLFCKLDAPLAFQEFRDCWPVRDKKMEQEFRKSCNSWLTKISKEEPDSNLPRIGPTLFLSPG</sequence>
<evidence type="ECO:0000313" key="1">
    <source>
        <dbReference type="EMBL" id="CAB3997835.1"/>
    </source>
</evidence>